<protein>
    <submittedName>
        <fullName evidence="1">Uncharacterized protein</fullName>
    </submittedName>
</protein>
<gene>
    <name evidence="1" type="ORF">BofuT4_uP090620.1</name>
</gene>
<evidence type="ECO:0000313" key="2">
    <source>
        <dbReference type="Proteomes" id="UP000008177"/>
    </source>
</evidence>
<reference evidence="2" key="1">
    <citation type="journal article" date="2011" name="PLoS Genet.">
        <title>Genomic analysis of the necrotrophic fungal pathogens Sclerotinia sclerotiorum and Botrytis cinerea.</title>
        <authorList>
            <person name="Amselem J."/>
            <person name="Cuomo C.A."/>
            <person name="van Kan J.A."/>
            <person name="Viaud M."/>
            <person name="Benito E.P."/>
            <person name="Couloux A."/>
            <person name="Coutinho P.M."/>
            <person name="de Vries R.P."/>
            <person name="Dyer P.S."/>
            <person name="Fillinger S."/>
            <person name="Fournier E."/>
            <person name="Gout L."/>
            <person name="Hahn M."/>
            <person name="Kohn L."/>
            <person name="Lapalu N."/>
            <person name="Plummer K.M."/>
            <person name="Pradier J.M."/>
            <person name="Quevillon E."/>
            <person name="Sharon A."/>
            <person name="Simon A."/>
            <person name="ten Have A."/>
            <person name="Tudzynski B."/>
            <person name="Tudzynski P."/>
            <person name="Wincker P."/>
            <person name="Andrew M."/>
            <person name="Anthouard V."/>
            <person name="Beever R.E."/>
            <person name="Beffa R."/>
            <person name="Benoit I."/>
            <person name="Bouzid O."/>
            <person name="Brault B."/>
            <person name="Chen Z."/>
            <person name="Choquer M."/>
            <person name="Collemare J."/>
            <person name="Cotton P."/>
            <person name="Danchin E.G."/>
            <person name="Da Silva C."/>
            <person name="Gautier A."/>
            <person name="Giraud C."/>
            <person name="Giraud T."/>
            <person name="Gonzalez C."/>
            <person name="Grossetete S."/>
            <person name="Guldener U."/>
            <person name="Henrissat B."/>
            <person name="Howlett B.J."/>
            <person name="Kodira C."/>
            <person name="Kretschmer M."/>
            <person name="Lappartient A."/>
            <person name="Leroch M."/>
            <person name="Levis C."/>
            <person name="Mauceli E."/>
            <person name="Neuveglise C."/>
            <person name="Oeser B."/>
            <person name="Pearson M."/>
            <person name="Poulain J."/>
            <person name="Poussereau N."/>
            <person name="Quesneville H."/>
            <person name="Rascle C."/>
            <person name="Schumacher J."/>
            <person name="Segurens B."/>
            <person name="Sexton A."/>
            <person name="Silva E."/>
            <person name="Sirven C."/>
            <person name="Soanes D.M."/>
            <person name="Talbot N.J."/>
            <person name="Templeton M."/>
            <person name="Yandava C."/>
            <person name="Yarden O."/>
            <person name="Zeng Q."/>
            <person name="Rollins J.A."/>
            <person name="Lebrun M.H."/>
            <person name="Dickman M."/>
        </authorList>
    </citation>
    <scope>NUCLEOTIDE SEQUENCE [LARGE SCALE GENOMIC DNA]</scope>
    <source>
        <strain evidence="2">T4</strain>
    </source>
</reference>
<evidence type="ECO:0000313" key="1">
    <source>
        <dbReference type="EMBL" id="CCD50375.1"/>
    </source>
</evidence>
<proteinExistence type="predicted"/>
<dbReference type="HOGENOM" id="CLU_2849433_0_0_1"/>
<sequence length="65" mass="7456">MPWGADHKVRVPSIRALIYTFSPFTTFDKSAKMKYIHSEETLTIPEGGKYGVSYFWIVENGGRED</sequence>
<dbReference type="InParanoid" id="G2YEY2"/>
<organism evidence="1 2">
    <name type="scientific">Botryotinia fuckeliana (strain T4)</name>
    <name type="common">Noble rot fungus</name>
    <name type="synonym">Botrytis cinerea</name>
    <dbReference type="NCBI Taxonomy" id="999810"/>
    <lineage>
        <taxon>Eukaryota</taxon>
        <taxon>Fungi</taxon>
        <taxon>Dikarya</taxon>
        <taxon>Ascomycota</taxon>
        <taxon>Pezizomycotina</taxon>
        <taxon>Leotiomycetes</taxon>
        <taxon>Helotiales</taxon>
        <taxon>Sclerotiniaceae</taxon>
        <taxon>Botrytis</taxon>
    </lineage>
</organism>
<accession>G2YEY2</accession>
<dbReference type="AlphaFoldDB" id="G2YEY2"/>
<dbReference type="Proteomes" id="UP000008177">
    <property type="component" value="Unplaced contigs"/>
</dbReference>
<dbReference type="EMBL" id="FQ790325">
    <property type="protein sequence ID" value="CCD50375.1"/>
    <property type="molecule type" value="Genomic_DNA"/>
</dbReference>
<name>G2YEY2_BOTF4</name>